<dbReference type="AlphaFoldDB" id="A0A5M8A4E4"/>
<evidence type="ECO:0000313" key="2">
    <source>
        <dbReference type="Proteomes" id="UP000324324"/>
    </source>
</evidence>
<protein>
    <submittedName>
        <fullName evidence="1">Heavy-metal-associated domain-containing protein</fullName>
    </submittedName>
</protein>
<proteinExistence type="predicted"/>
<dbReference type="Proteomes" id="UP000324324">
    <property type="component" value="Unassembled WGS sequence"/>
</dbReference>
<organism evidence="1 2">
    <name type="scientific">Cupriavidus cauae</name>
    <dbReference type="NCBI Taxonomy" id="2608999"/>
    <lineage>
        <taxon>Bacteria</taxon>
        <taxon>Pseudomonadati</taxon>
        <taxon>Pseudomonadota</taxon>
        <taxon>Betaproteobacteria</taxon>
        <taxon>Burkholderiales</taxon>
        <taxon>Burkholderiaceae</taxon>
        <taxon>Cupriavidus</taxon>
    </lineage>
</organism>
<evidence type="ECO:0000313" key="1">
    <source>
        <dbReference type="EMBL" id="KAA6115914.1"/>
    </source>
</evidence>
<accession>A0A5M8A4E4</accession>
<dbReference type="CDD" id="cd00371">
    <property type="entry name" value="HMA"/>
    <property type="match status" value="1"/>
</dbReference>
<name>A0A5M8A4E4_9BURK</name>
<reference evidence="1 2" key="1">
    <citation type="submission" date="2019-09" db="EMBL/GenBank/DDBJ databases">
        <title>Isolation of a novel species in the genus Cupriavidus from patients with sepsis using whole genome sequencing.</title>
        <authorList>
            <person name="Kweon O.J."/>
            <person name="Lee M.-K."/>
        </authorList>
    </citation>
    <scope>NUCLEOTIDE SEQUENCE [LARGE SCALE GENOMIC DNA]</scope>
    <source>
        <strain evidence="1 2">MKL-01</strain>
    </source>
</reference>
<dbReference type="InterPro" id="IPR006121">
    <property type="entry name" value="HMA_dom"/>
</dbReference>
<gene>
    <name evidence="1" type="ORF">F1599_25285</name>
</gene>
<dbReference type="GO" id="GO:0046872">
    <property type="term" value="F:metal ion binding"/>
    <property type="evidence" value="ECO:0007669"/>
    <property type="project" value="InterPro"/>
</dbReference>
<comment type="caution">
    <text evidence="1">The sequence shown here is derived from an EMBL/GenBank/DDBJ whole genome shotgun (WGS) entry which is preliminary data.</text>
</comment>
<sequence>MDCPTEEALIRKRLGKVEGIERLDFDLMNRRLEVQYRLPNPLRHACHGRTRGRGLICPMKRPPSFSAPRE</sequence>
<dbReference type="SUPFAM" id="SSF55008">
    <property type="entry name" value="HMA, heavy metal-associated domain"/>
    <property type="match status" value="1"/>
</dbReference>
<keyword evidence="2" id="KW-1185">Reference proteome</keyword>
<dbReference type="EMBL" id="VWRN01000073">
    <property type="protein sequence ID" value="KAA6115914.1"/>
    <property type="molecule type" value="Genomic_DNA"/>
</dbReference>
<dbReference type="InterPro" id="IPR036163">
    <property type="entry name" value="HMA_dom_sf"/>
</dbReference>